<sequence length="155" mass="17963">MNIFSIDMQTSKYVNVEHPVITIDGIPFDLYLHNLYPDNLYLGLIPTITDWIGLKEEAELVLRRFLSEEEIVILPILMCPDDCDLTCTLIVAEVLKLNDQVIWRRIGVDSSNLGIPYNYELVGKEVTWLDLVPKMKFSKDKYIENLKTIYKHSIS</sequence>
<reference evidence="2" key="2">
    <citation type="submission" date="2016-01" db="EMBL/GenBank/DDBJ databases">
        <title>Draft Genome Sequence of Paenibacillus amylolyticus Heshi-A3 that Was Isolated from Fermented Rice Bran with Aging Salted Mackerel, Which Was Named Heshiko as Traditional Fermented Seafood in Japan.</title>
        <authorList>
            <person name="Akuzawa S."/>
            <person name="Nakagawa J."/>
            <person name="Kanekatsu T."/>
            <person name="Kubota E."/>
            <person name="Ohtake R."/>
            <person name="Suzuki T."/>
            <person name="Kanesaki Y."/>
        </authorList>
    </citation>
    <scope>NUCLEOTIDE SEQUENCE [LARGE SCALE GENOMIC DNA]</scope>
    <source>
        <strain evidence="2">Heshi-A3</strain>
    </source>
</reference>
<gene>
    <name evidence="1" type="ORF">PAHA3_1233</name>
</gene>
<dbReference type="RefSeq" id="WP_062833900.1">
    <property type="nucleotide sequence ID" value="NZ_BCNV01000001.1"/>
</dbReference>
<proteinExistence type="predicted"/>
<dbReference type="EMBL" id="BCNV01000001">
    <property type="protein sequence ID" value="GAS81159.1"/>
    <property type="molecule type" value="Genomic_DNA"/>
</dbReference>
<comment type="caution">
    <text evidence="1">The sequence shown here is derived from an EMBL/GenBank/DDBJ whole genome shotgun (WGS) entry which is preliminary data.</text>
</comment>
<accession>A0A100VK25</accession>
<reference evidence="1 2" key="1">
    <citation type="journal article" date="2016" name="Genome Announc.">
        <title>Draft Genome Sequence of Paenibacillus amylolyticus Heshi-A3, Isolated from Fermented Rice Bran in a Japanese Fermented Seafood Dish.</title>
        <authorList>
            <person name="Akuzawa S."/>
            <person name="Nagaoka J."/>
            <person name="Kanekatsu M."/>
            <person name="Kubota E."/>
            <person name="Ohtake R."/>
            <person name="Suzuki T."/>
            <person name="Kanesaki Y."/>
        </authorList>
    </citation>
    <scope>NUCLEOTIDE SEQUENCE [LARGE SCALE GENOMIC DNA]</scope>
    <source>
        <strain evidence="1 2">Heshi-A3</strain>
    </source>
</reference>
<dbReference type="AlphaFoldDB" id="A0A100VK25"/>
<name>A0A100VK25_PAEAM</name>
<dbReference type="Proteomes" id="UP000069697">
    <property type="component" value="Unassembled WGS sequence"/>
</dbReference>
<protein>
    <submittedName>
        <fullName evidence="1">Uncharacterized protein</fullName>
    </submittedName>
</protein>
<evidence type="ECO:0000313" key="1">
    <source>
        <dbReference type="EMBL" id="GAS81159.1"/>
    </source>
</evidence>
<organism evidence="1 2">
    <name type="scientific">Paenibacillus amylolyticus</name>
    <dbReference type="NCBI Taxonomy" id="1451"/>
    <lineage>
        <taxon>Bacteria</taxon>
        <taxon>Bacillati</taxon>
        <taxon>Bacillota</taxon>
        <taxon>Bacilli</taxon>
        <taxon>Bacillales</taxon>
        <taxon>Paenibacillaceae</taxon>
        <taxon>Paenibacillus</taxon>
    </lineage>
</organism>
<evidence type="ECO:0000313" key="2">
    <source>
        <dbReference type="Proteomes" id="UP000069697"/>
    </source>
</evidence>